<dbReference type="InterPro" id="IPR050126">
    <property type="entry name" value="Ap4A_hydrolase"/>
</dbReference>
<evidence type="ECO:0000313" key="3">
    <source>
        <dbReference type="EMBL" id="EWT00576.1"/>
    </source>
</evidence>
<dbReference type="RefSeq" id="WP_034808056.1">
    <property type="nucleotide sequence ID" value="NZ_AWSA01000039.1"/>
</dbReference>
<dbReference type="PATRIC" id="fig|1386089.3.peg.3188"/>
<dbReference type="InterPro" id="IPR029052">
    <property type="entry name" value="Metallo-depent_PP-like"/>
</dbReference>
<dbReference type="STRING" id="1386089.N865_14560"/>
<dbReference type="Gene3D" id="3.60.21.10">
    <property type="match status" value="1"/>
</dbReference>
<organism evidence="3 4">
    <name type="scientific">Intrasporangium oryzae NRRL B-24470</name>
    <dbReference type="NCBI Taxonomy" id="1386089"/>
    <lineage>
        <taxon>Bacteria</taxon>
        <taxon>Bacillati</taxon>
        <taxon>Actinomycetota</taxon>
        <taxon>Actinomycetes</taxon>
        <taxon>Micrococcales</taxon>
        <taxon>Intrasporangiaceae</taxon>
        <taxon>Intrasporangium</taxon>
    </lineage>
</organism>
<feature type="domain" description="Calcineurin-like phosphoesterase" evidence="2">
    <location>
        <begin position="4"/>
        <end position="192"/>
    </location>
</feature>
<evidence type="ECO:0000256" key="1">
    <source>
        <dbReference type="ARBA" id="ARBA00008950"/>
    </source>
</evidence>
<accession>W9G3A0</accession>
<dbReference type="GO" id="GO:0005737">
    <property type="term" value="C:cytoplasm"/>
    <property type="evidence" value="ECO:0007669"/>
    <property type="project" value="TreeGrafter"/>
</dbReference>
<comment type="similarity">
    <text evidence="1">Belongs to the metallophosphoesterase superfamily. YfcE family.</text>
</comment>
<dbReference type="InterPro" id="IPR011152">
    <property type="entry name" value="Pesterase_MJ0912"/>
</dbReference>
<reference evidence="3 4" key="1">
    <citation type="submission" date="2013-08" db="EMBL/GenBank/DDBJ databases">
        <title>Intrasporangium oryzae NRRL B-24470.</title>
        <authorList>
            <person name="Liu H."/>
            <person name="Wang G."/>
        </authorList>
    </citation>
    <scope>NUCLEOTIDE SEQUENCE [LARGE SCALE GENOMIC DNA]</scope>
    <source>
        <strain evidence="3 4">NRRL B-24470</strain>
    </source>
</reference>
<dbReference type="eggNOG" id="COG0639">
    <property type="taxonomic scope" value="Bacteria"/>
</dbReference>
<protein>
    <submittedName>
        <fullName evidence="3">Phosphoesterase</fullName>
    </submittedName>
</protein>
<sequence>MPGRIAVVSDVHGNVTALEAVLADIDARGISRIVNLGDVVGKGPRGSEAIKLTRDRCEVTVRGNWDTFIARDEVQAFEGGQWARDELSPDDLLWLAALPNAHNLVISGQQVRFFHASQVSEFHRVYPSHTDEEFRAMFTNTAFTGDGPLPTIVGYGDIHGTYLEADLGLTLFNAGSVGNALDGPHAPYVIIEGEIDSPDLAPLSISFVRVPYDVEAEVALAFAAGMPDAEAYALELRDQVYRGSQQQPQS</sequence>
<dbReference type="OrthoDB" id="9813918at2"/>
<proteinExistence type="inferred from homology"/>
<dbReference type="PANTHER" id="PTHR42850:SF2">
    <property type="entry name" value="BLL5683 PROTEIN"/>
    <property type="match status" value="1"/>
</dbReference>
<dbReference type="CDD" id="cd00838">
    <property type="entry name" value="MPP_superfamily"/>
    <property type="match status" value="1"/>
</dbReference>
<dbReference type="PIRSF" id="PIRSF000883">
    <property type="entry name" value="Pesterase_MJ0912"/>
    <property type="match status" value="1"/>
</dbReference>
<keyword evidence="4" id="KW-1185">Reference proteome</keyword>
<dbReference type="Proteomes" id="UP000019489">
    <property type="component" value="Unassembled WGS sequence"/>
</dbReference>
<dbReference type="EMBL" id="AWSA01000039">
    <property type="protein sequence ID" value="EWT00576.1"/>
    <property type="molecule type" value="Genomic_DNA"/>
</dbReference>
<dbReference type="Pfam" id="PF12850">
    <property type="entry name" value="Metallophos_2"/>
    <property type="match status" value="1"/>
</dbReference>
<dbReference type="AlphaFoldDB" id="W9G3A0"/>
<dbReference type="PANTHER" id="PTHR42850">
    <property type="entry name" value="METALLOPHOSPHOESTERASE"/>
    <property type="match status" value="1"/>
</dbReference>
<gene>
    <name evidence="3" type="ORF">N865_14560</name>
</gene>
<comment type="caution">
    <text evidence="3">The sequence shown here is derived from an EMBL/GenBank/DDBJ whole genome shotgun (WGS) entry which is preliminary data.</text>
</comment>
<dbReference type="InterPro" id="IPR024654">
    <property type="entry name" value="Calcineurin-like_PHP_lpxH"/>
</dbReference>
<evidence type="ECO:0000313" key="4">
    <source>
        <dbReference type="Proteomes" id="UP000019489"/>
    </source>
</evidence>
<dbReference type="GO" id="GO:0016791">
    <property type="term" value="F:phosphatase activity"/>
    <property type="evidence" value="ECO:0007669"/>
    <property type="project" value="TreeGrafter"/>
</dbReference>
<name>W9G3A0_9MICO</name>
<evidence type="ECO:0000259" key="2">
    <source>
        <dbReference type="Pfam" id="PF12850"/>
    </source>
</evidence>
<dbReference type="SUPFAM" id="SSF56300">
    <property type="entry name" value="Metallo-dependent phosphatases"/>
    <property type="match status" value="1"/>
</dbReference>